<evidence type="ECO:0000256" key="5">
    <source>
        <dbReference type="ARBA" id="ARBA00023054"/>
    </source>
</evidence>
<proteinExistence type="predicted"/>
<dbReference type="InterPro" id="IPR004244">
    <property type="entry name" value="Transposase_22"/>
</dbReference>
<evidence type="ECO:0000256" key="2">
    <source>
        <dbReference type="ARBA" id="ARBA00022490"/>
    </source>
</evidence>
<dbReference type="GO" id="GO:0010494">
    <property type="term" value="C:cytoplasmic stress granule"/>
    <property type="evidence" value="ECO:0007669"/>
    <property type="project" value="UniProtKB-SubCell"/>
</dbReference>
<feature type="region of interest" description="Disordered" evidence="7">
    <location>
        <begin position="151"/>
        <end position="173"/>
    </location>
</feature>
<dbReference type="FunFam" id="1.20.5.390:FF:000005">
    <property type="entry name" value="LINE-1 retrotransposable element ORF1 protein"/>
    <property type="match status" value="1"/>
</dbReference>
<evidence type="ECO:0000256" key="7">
    <source>
        <dbReference type="SAM" id="MobiDB-lite"/>
    </source>
</evidence>
<evidence type="ECO:0000256" key="4">
    <source>
        <dbReference type="ARBA" id="ARBA00022843"/>
    </source>
</evidence>
<gene>
    <name evidence="9" type="ORF">BTE48_16485</name>
</gene>
<dbReference type="Proteomes" id="UP000191418">
    <property type="component" value="Unassembled WGS sequence"/>
</dbReference>
<dbReference type="Gene3D" id="1.20.5.390">
    <property type="entry name" value="L1 transposable element, trimerization domain"/>
    <property type="match status" value="1"/>
</dbReference>
<keyword evidence="2" id="KW-0963">Cytoplasm</keyword>
<keyword evidence="5 6" id="KW-0175">Coiled coil</keyword>
<evidence type="ECO:0000256" key="3">
    <source>
        <dbReference type="ARBA" id="ARBA00022741"/>
    </source>
</evidence>
<evidence type="ECO:0000313" key="10">
    <source>
        <dbReference type="Proteomes" id="UP000191418"/>
    </source>
</evidence>
<comment type="caution">
    <text evidence="9">The sequence shown here is derived from an EMBL/GenBank/DDBJ whole genome shotgun (WGS) entry which is preliminary data.</text>
</comment>
<keyword evidence="10" id="KW-1185">Reference proteome</keyword>
<dbReference type="Pfam" id="PF02994">
    <property type="entry name" value="Transposase_22"/>
    <property type="match status" value="1"/>
</dbReference>
<accession>A0A1V4T1D6</accession>
<dbReference type="PANTHER" id="PTHR11505">
    <property type="entry name" value="L1 TRANSPOSABLE ELEMENT-RELATED"/>
    <property type="match status" value="1"/>
</dbReference>
<dbReference type="EMBL" id="MTSM01000121">
    <property type="protein sequence ID" value="OPX54009.1"/>
    <property type="molecule type" value="Genomic_DNA"/>
</dbReference>
<dbReference type="InterPro" id="IPR043636">
    <property type="entry name" value="L1_RRM_dom"/>
</dbReference>
<dbReference type="RefSeq" id="WP_080051933.1">
    <property type="nucleotide sequence ID" value="NZ_MTSM01000121.1"/>
</dbReference>
<dbReference type="GO" id="GO:0000166">
    <property type="term" value="F:nucleotide binding"/>
    <property type="evidence" value="ECO:0007669"/>
    <property type="project" value="UniProtKB-KW"/>
</dbReference>
<sequence>MLEIETLTKRTGTTETSITNRLQEMEQRISDAEDMIEKIDSSVKENNKDKKVLTQNVQEIWDTMKRPNLRIIGIEEGEEYQLKGTENIFNKIIEENFPNLKKEIPMKIQEAYRTPNRLDQKKISHHIIIKTLNIQNKERLLRAAKEKSQVTYKDRPLRTTSDFSMEIPKASKA</sequence>
<evidence type="ECO:0000256" key="1">
    <source>
        <dbReference type="ARBA" id="ARBA00004210"/>
    </source>
</evidence>
<evidence type="ECO:0000313" key="9">
    <source>
        <dbReference type="EMBL" id="OPX54009.1"/>
    </source>
</evidence>
<dbReference type="Gene3D" id="3.30.70.1820">
    <property type="entry name" value="L1 transposable element, RRM domain"/>
    <property type="match status" value="1"/>
</dbReference>
<organism evidence="9 10">
    <name type="scientific">Oceanospirillum multiglobuliferum</name>
    <dbReference type="NCBI Taxonomy" id="64969"/>
    <lineage>
        <taxon>Bacteria</taxon>
        <taxon>Pseudomonadati</taxon>
        <taxon>Pseudomonadota</taxon>
        <taxon>Gammaproteobacteria</taxon>
        <taxon>Oceanospirillales</taxon>
        <taxon>Oceanospirillaceae</taxon>
        <taxon>Oceanospirillum</taxon>
    </lineage>
</organism>
<reference evidence="9 10" key="1">
    <citation type="submission" date="2017-01" db="EMBL/GenBank/DDBJ databases">
        <title>Genome Sequencing of a Marine Spirillum, Oceanospirillum multiglobuliferum ATCC 33336, from Japan.</title>
        <authorList>
            <person name="Carney J.G."/>
            <person name="Trachtenberg A.M."/>
            <person name="Rheaume B.A."/>
            <person name="Linnane J.D."/>
            <person name="Pitts N.L."/>
            <person name="Mykles D.L."/>
            <person name="Maclea K.S."/>
        </authorList>
    </citation>
    <scope>NUCLEOTIDE SEQUENCE [LARGE SCALE GENOMIC DNA]</scope>
    <source>
        <strain evidence="9 10">ATCC 33336</strain>
    </source>
</reference>
<protein>
    <recommendedName>
        <fullName evidence="8">L1 transposable element RRM domain-containing protein</fullName>
    </recommendedName>
</protein>
<feature type="domain" description="L1 transposable element RRM" evidence="8">
    <location>
        <begin position="66"/>
        <end position="162"/>
    </location>
</feature>
<dbReference type="AlphaFoldDB" id="A0A1V4T1D6"/>
<comment type="subcellular location">
    <subcellularLocation>
        <location evidence="1">Cytoplasm</location>
        <location evidence="1">Stress granule</location>
    </subcellularLocation>
</comment>
<evidence type="ECO:0000256" key="6">
    <source>
        <dbReference type="SAM" id="Coils"/>
    </source>
</evidence>
<feature type="coiled-coil region" evidence="6">
    <location>
        <begin position="15"/>
        <end position="42"/>
    </location>
</feature>
<keyword evidence="3" id="KW-0547">Nucleotide-binding</keyword>
<evidence type="ECO:0000259" key="8">
    <source>
        <dbReference type="Pfam" id="PF02994"/>
    </source>
</evidence>
<name>A0A1V4T1D6_9GAMM</name>
<dbReference type="FunFam" id="3.30.70.1820:FF:000002">
    <property type="entry name" value="LINE-1 retrotransposable element ORF1 protein"/>
    <property type="match status" value="1"/>
</dbReference>
<keyword evidence="4" id="KW-0832">Ubl conjugation</keyword>